<organism evidence="1 2">
    <name type="scientific">Kingdonia uniflora</name>
    <dbReference type="NCBI Taxonomy" id="39325"/>
    <lineage>
        <taxon>Eukaryota</taxon>
        <taxon>Viridiplantae</taxon>
        <taxon>Streptophyta</taxon>
        <taxon>Embryophyta</taxon>
        <taxon>Tracheophyta</taxon>
        <taxon>Spermatophyta</taxon>
        <taxon>Magnoliopsida</taxon>
        <taxon>Ranunculales</taxon>
        <taxon>Circaeasteraceae</taxon>
        <taxon>Kingdonia</taxon>
    </lineage>
</organism>
<name>A0A7J7MEN2_9MAGN</name>
<dbReference type="AlphaFoldDB" id="A0A7J7MEN2"/>
<sequence>MGMNIKSIKFSNKDSEYEDVLNKEGLGQVASLIGKPLYTDKMTEKKKRPNARIFIEVNALDELPKQVIIAVDDEYTITVSVEYNWIPPTCHSCKVFGHNPYTCPINPKTDTRP</sequence>
<protein>
    <recommendedName>
        <fullName evidence="3">DUF4283 domain-containing protein</fullName>
    </recommendedName>
</protein>
<dbReference type="EMBL" id="JACGCM010001580">
    <property type="protein sequence ID" value="KAF6153214.1"/>
    <property type="molecule type" value="Genomic_DNA"/>
</dbReference>
<dbReference type="PANTHER" id="PTHR31286">
    <property type="entry name" value="GLYCINE-RICH CELL WALL STRUCTURAL PROTEIN 1.8-LIKE"/>
    <property type="match status" value="1"/>
</dbReference>
<comment type="caution">
    <text evidence="1">The sequence shown here is derived from an EMBL/GenBank/DDBJ whole genome shotgun (WGS) entry which is preliminary data.</text>
</comment>
<dbReference type="InterPro" id="IPR040256">
    <property type="entry name" value="At4g02000-like"/>
</dbReference>
<reference evidence="1 2" key="1">
    <citation type="journal article" date="2020" name="IScience">
        <title>Genome Sequencing of the Endangered Kingdonia uniflora (Circaeasteraceae, Ranunculales) Reveals Potential Mechanisms of Evolutionary Specialization.</title>
        <authorList>
            <person name="Sun Y."/>
            <person name="Deng T."/>
            <person name="Zhang A."/>
            <person name="Moore M.J."/>
            <person name="Landis J.B."/>
            <person name="Lin N."/>
            <person name="Zhang H."/>
            <person name="Zhang X."/>
            <person name="Huang J."/>
            <person name="Zhang X."/>
            <person name="Sun H."/>
            <person name="Wang H."/>
        </authorList>
    </citation>
    <scope>NUCLEOTIDE SEQUENCE [LARGE SCALE GENOMIC DNA]</scope>
    <source>
        <strain evidence="1">TB1705</strain>
        <tissue evidence="1">Leaf</tissue>
    </source>
</reference>
<dbReference type="PANTHER" id="PTHR31286:SF180">
    <property type="entry name" value="OS10G0362600 PROTEIN"/>
    <property type="match status" value="1"/>
</dbReference>
<gene>
    <name evidence="1" type="ORF">GIB67_016693</name>
</gene>
<keyword evidence="2" id="KW-1185">Reference proteome</keyword>
<evidence type="ECO:0000313" key="2">
    <source>
        <dbReference type="Proteomes" id="UP000541444"/>
    </source>
</evidence>
<evidence type="ECO:0000313" key="1">
    <source>
        <dbReference type="EMBL" id="KAF6153214.1"/>
    </source>
</evidence>
<dbReference type="OrthoDB" id="1939300at2759"/>
<evidence type="ECO:0008006" key="3">
    <source>
        <dbReference type="Google" id="ProtNLM"/>
    </source>
</evidence>
<proteinExistence type="predicted"/>
<dbReference type="Proteomes" id="UP000541444">
    <property type="component" value="Unassembled WGS sequence"/>
</dbReference>
<accession>A0A7J7MEN2</accession>